<dbReference type="PROSITE" id="PS50113">
    <property type="entry name" value="PAC"/>
    <property type="match status" value="1"/>
</dbReference>
<dbReference type="InterPro" id="IPR003594">
    <property type="entry name" value="HATPase_dom"/>
</dbReference>
<evidence type="ECO:0000256" key="2">
    <source>
        <dbReference type="ARBA" id="ARBA00012438"/>
    </source>
</evidence>
<dbReference type="Pfam" id="PF00072">
    <property type="entry name" value="Response_reg"/>
    <property type="match status" value="1"/>
</dbReference>
<feature type="transmembrane region" description="Helical" evidence="5">
    <location>
        <begin position="185"/>
        <end position="202"/>
    </location>
</feature>
<dbReference type="SUPFAM" id="SSF55785">
    <property type="entry name" value="PYP-like sensor domain (PAS domain)"/>
    <property type="match status" value="1"/>
</dbReference>
<dbReference type="InterPro" id="IPR036890">
    <property type="entry name" value="HATPase_C_sf"/>
</dbReference>
<dbReference type="SMART" id="SM00091">
    <property type="entry name" value="PAS"/>
    <property type="match status" value="1"/>
</dbReference>
<dbReference type="InterPro" id="IPR035965">
    <property type="entry name" value="PAS-like_dom_sf"/>
</dbReference>
<dbReference type="InterPro" id="IPR001789">
    <property type="entry name" value="Sig_transdc_resp-reg_receiver"/>
</dbReference>
<dbReference type="EC" id="2.7.13.3" evidence="2"/>
<feature type="transmembrane region" description="Helical" evidence="5">
    <location>
        <begin position="35"/>
        <end position="61"/>
    </location>
</feature>
<evidence type="ECO:0000256" key="5">
    <source>
        <dbReference type="SAM" id="Phobius"/>
    </source>
</evidence>
<name>A0A2A4X9I6_9GAMM</name>
<dbReference type="SMART" id="SM00448">
    <property type="entry name" value="REC"/>
    <property type="match status" value="1"/>
</dbReference>
<dbReference type="NCBIfam" id="TIGR00229">
    <property type="entry name" value="sensory_box"/>
    <property type="match status" value="1"/>
</dbReference>
<evidence type="ECO:0000313" key="10">
    <source>
        <dbReference type="EMBL" id="PCI78707.1"/>
    </source>
</evidence>
<dbReference type="EMBL" id="NVUL01000028">
    <property type="protein sequence ID" value="PCI78707.1"/>
    <property type="molecule type" value="Genomic_DNA"/>
</dbReference>
<dbReference type="InterPro" id="IPR004358">
    <property type="entry name" value="Sig_transdc_His_kin-like_C"/>
</dbReference>
<feature type="domain" description="PAS" evidence="8">
    <location>
        <begin position="259"/>
        <end position="305"/>
    </location>
</feature>
<dbReference type="Proteomes" id="UP000218767">
    <property type="component" value="Unassembled WGS sequence"/>
</dbReference>
<dbReference type="Gene3D" id="1.10.287.130">
    <property type="match status" value="1"/>
</dbReference>
<keyword evidence="5" id="KW-1133">Transmembrane helix</keyword>
<evidence type="ECO:0000259" key="8">
    <source>
        <dbReference type="PROSITE" id="PS50112"/>
    </source>
</evidence>
<dbReference type="PROSITE" id="PS50110">
    <property type="entry name" value="RESPONSE_REGULATORY"/>
    <property type="match status" value="1"/>
</dbReference>
<dbReference type="CDD" id="cd00082">
    <property type="entry name" value="HisKA"/>
    <property type="match status" value="1"/>
</dbReference>
<dbReference type="PANTHER" id="PTHR43065:SF42">
    <property type="entry name" value="TWO-COMPONENT SENSOR PPRA"/>
    <property type="match status" value="1"/>
</dbReference>
<dbReference type="Pfam" id="PF00512">
    <property type="entry name" value="HisKA"/>
    <property type="match status" value="1"/>
</dbReference>
<evidence type="ECO:0000313" key="11">
    <source>
        <dbReference type="Proteomes" id="UP000218767"/>
    </source>
</evidence>
<dbReference type="AlphaFoldDB" id="A0A2A4X9I6"/>
<dbReference type="InterPro" id="IPR000014">
    <property type="entry name" value="PAS"/>
</dbReference>
<protein>
    <recommendedName>
        <fullName evidence="2">histidine kinase</fullName>
        <ecNumber evidence="2">2.7.13.3</ecNumber>
    </recommendedName>
</protein>
<dbReference type="SUPFAM" id="SSF47384">
    <property type="entry name" value="Homodimeric domain of signal transducing histidine kinase"/>
    <property type="match status" value="1"/>
</dbReference>
<dbReference type="Gene3D" id="3.30.450.20">
    <property type="entry name" value="PAS domain"/>
    <property type="match status" value="1"/>
</dbReference>
<dbReference type="SMART" id="SM00387">
    <property type="entry name" value="HATPase_c"/>
    <property type="match status" value="1"/>
</dbReference>
<sequence length="770" mass="84993">MVTDSSTNASTKIAAVNDWHKIEPREFRREQIKMLWAHLPLIFLADIATGSFLLLLLVTTAYNPLSFFWYGALVVSTAIRAFLTYRHNQKPSTSHNYNSDWQFLIVGAFISGSIWGSSAFILPENPSFATVGIISLWLAGLLAGAATTMSVLREVFFSFAVPATVLYLSYIYLNITENQIPLGGSYLIFVAFIIPIAMRIAGDFRHSIRLTLQNRNLQEKLKADASNLLEKEGELTKQRERQSALLTQKAHVDEKLRNADEDRLLLLNAVQEGIFGISNVGSITFINKSALELLGLEEDEVIGMSATKLICPVQDSPESITQSNKAILTSYLIGRPAELLDSAFTRKDGTLMPVRFSSEPIEKAGETIGAVVSFSDTTKQREMENMLIQSQKMEAIGRLTGGVSHDFNNLLTVIMGNLQFLQRQLTDNEKAITLINKIMNAAKSGAELNNRLLSFSREQALVTSRVDIDDMLTEMYEFLDRILGEDIDLSLNLEDANCIAITDRNQLENGILNLCVNAKDAMPNGGRLAITAKTVRLAGSHLGHDSSQGLQDYVELTVIDNGTGIPLDIQKKIFEPFFTTKEKNQGTGLGLSTTYGFLRQSGGNITVDSILGQGTTFRLFLPITGEQINSPEPVKIVRNEKPSYEGKILVVEDNESVRDVASHMLQTVGFDVITAHNGSSGLREYKTTSDIDLVFSDVIMPGGMTGVELATKILEISPELPILLATGYAEKELKDQLIDHKNVVLVAKPYDTNELPDLINSMMLQNPRAD</sequence>
<dbReference type="InterPro" id="IPR003661">
    <property type="entry name" value="HisK_dim/P_dom"/>
</dbReference>
<dbReference type="PANTHER" id="PTHR43065">
    <property type="entry name" value="SENSOR HISTIDINE KINASE"/>
    <property type="match status" value="1"/>
</dbReference>
<feature type="transmembrane region" description="Helical" evidence="5">
    <location>
        <begin position="155"/>
        <end position="173"/>
    </location>
</feature>
<dbReference type="Gene3D" id="3.30.565.10">
    <property type="entry name" value="Histidine kinase-like ATPase, C-terminal domain"/>
    <property type="match status" value="1"/>
</dbReference>
<comment type="caution">
    <text evidence="10">The sequence shown here is derived from an EMBL/GenBank/DDBJ whole genome shotgun (WGS) entry which is preliminary data.</text>
</comment>
<dbReference type="PRINTS" id="PR00344">
    <property type="entry name" value="BCTRLSENSOR"/>
</dbReference>
<dbReference type="InterPro" id="IPR011006">
    <property type="entry name" value="CheY-like_superfamily"/>
</dbReference>
<comment type="catalytic activity">
    <reaction evidence="1">
        <text>ATP + protein L-histidine = ADP + protein N-phospho-L-histidine.</text>
        <dbReference type="EC" id="2.7.13.3"/>
    </reaction>
</comment>
<feature type="domain" description="PAC" evidence="9">
    <location>
        <begin position="338"/>
        <end position="389"/>
    </location>
</feature>
<dbReference type="SUPFAM" id="SSF55874">
    <property type="entry name" value="ATPase domain of HSP90 chaperone/DNA topoisomerase II/histidine kinase"/>
    <property type="match status" value="1"/>
</dbReference>
<keyword evidence="5" id="KW-0472">Membrane</keyword>
<feature type="transmembrane region" description="Helical" evidence="5">
    <location>
        <begin position="103"/>
        <end position="122"/>
    </location>
</feature>
<dbReference type="InterPro" id="IPR000700">
    <property type="entry name" value="PAS-assoc_C"/>
</dbReference>
<evidence type="ECO:0000256" key="1">
    <source>
        <dbReference type="ARBA" id="ARBA00000085"/>
    </source>
</evidence>
<dbReference type="Pfam" id="PF02518">
    <property type="entry name" value="HATPase_c"/>
    <property type="match status" value="1"/>
</dbReference>
<feature type="domain" description="Histidine kinase" evidence="6">
    <location>
        <begin position="402"/>
        <end position="625"/>
    </location>
</feature>
<keyword evidence="5" id="KW-0812">Transmembrane</keyword>
<dbReference type="PROSITE" id="PS50112">
    <property type="entry name" value="PAS"/>
    <property type="match status" value="1"/>
</dbReference>
<accession>A0A2A4X9I6</accession>
<evidence type="ECO:0000259" key="6">
    <source>
        <dbReference type="PROSITE" id="PS50109"/>
    </source>
</evidence>
<dbReference type="PROSITE" id="PS50109">
    <property type="entry name" value="HIS_KIN"/>
    <property type="match status" value="1"/>
</dbReference>
<dbReference type="Gene3D" id="3.40.50.2300">
    <property type="match status" value="1"/>
</dbReference>
<feature type="transmembrane region" description="Helical" evidence="5">
    <location>
        <begin position="128"/>
        <end position="148"/>
    </location>
</feature>
<dbReference type="InterPro" id="IPR036097">
    <property type="entry name" value="HisK_dim/P_sf"/>
</dbReference>
<reference evidence="11" key="1">
    <citation type="submission" date="2017-08" db="EMBL/GenBank/DDBJ databases">
        <title>A dynamic microbial community with high functional redundancy inhabits the cold, oxic subseafloor aquifer.</title>
        <authorList>
            <person name="Tully B.J."/>
            <person name="Wheat C.G."/>
            <person name="Glazer B.T."/>
            <person name="Huber J.A."/>
        </authorList>
    </citation>
    <scope>NUCLEOTIDE SEQUENCE [LARGE SCALE GENOMIC DNA]</scope>
</reference>
<dbReference type="GO" id="GO:0000155">
    <property type="term" value="F:phosphorelay sensor kinase activity"/>
    <property type="evidence" value="ECO:0007669"/>
    <property type="project" value="InterPro"/>
</dbReference>
<evidence type="ECO:0000259" key="7">
    <source>
        <dbReference type="PROSITE" id="PS50110"/>
    </source>
</evidence>
<feature type="transmembrane region" description="Helical" evidence="5">
    <location>
        <begin position="67"/>
        <end position="83"/>
    </location>
</feature>
<dbReference type="SUPFAM" id="SSF52172">
    <property type="entry name" value="CheY-like"/>
    <property type="match status" value="1"/>
</dbReference>
<evidence type="ECO:0000259" key="9">
    <source>
        <dbReference type="PROSITE" id="PS50113"/>
    </source>
</evidence>
<dbReference type="Pfam" id="PF13426">
    <property type="entry name" value="PAS_9"/>
    <property type="match status" value="1"/>
</dbReference>
<feature type="modified residue" description="4-aspartylphosphate" evidence="4">
    <location>
        <position position="697"/>
    </location>
</feature>
<evidence type="ECO:0000256" key="4">
    <source>
        <dbReference type="PROSITE-ProRule" id="PRU00169"/>
    </source>
</evidence>
<dbReference type="InterPro" id="IPR005467">
    <property type="entry name" value="His_kinase_dom"/>
</dbReference>
<proteinExistence type="predicted"/>
<feature type="domain" description="Response regulatory" evidence="7">
    <location>
        <begin position="647"/>
        <end position="763"/>
    </location>
</feature>
<gene>
    <name evidence="10" type="ORF">COB20_06315</name>
</gene>
<evidence type="ECO:0000256" key="3">
    <source>
        <dbReference type="ARBA" id="ARBA00022553"/>
    </source>
</evidence>
<keyword evidence="3 4" id="KW-0597">Phosphoprotein</keyword>
<dbReference type="SMART" id="SM00388">
    <property type="entry name" value="HisKA"/>
    <property type="match status" value="1"/>
</dbReference>
<organism evidence="10 11">
    <name type="scientific">SAR86 cluster bacterium</name>
    <dbReference type="NCBI Taxonomy" id="2030880"/>
    <lineage>
        <taxon>Bacteria</taxon>
        <taxon>Pseudomonadati</taxon>
        <taxon>Pseudomonadota</taxon>
        <taxon>Gammaproteobacteria</taxon>
        <taxon>SAR86 cluster</taxon>
    </lineage>
</organism>